<keyword evidence="2" id="KW-1003">Cell membrane</keyword>
<feature type="transmembrane region" description="Helical" evidence="6">
    <location>
        <begin position="173"/>
        <end position="194"/>
    </location>
</feature>
<dbReference type="PANTHER" id="PTHR30250:SF11">
    <property type="entry name" value="O-ANTIGEN TRANSPORTER-RELATED"/>
    <property type="match status" value="1"/>
</dbReference>
<feature type="transmembrane region" description="Helical" evidence="6">
    <location>
        <begin position="86"/>
        <end position="109"/>
    </location>
</feature>
<evidence type="ECO:0000256" key="2">
    <source>
        <dbReference type="ARBA" id="ARBA00022475"/>
    </source>
</evidence>
<feature type="transmembrane region" description="Helical" evidence="6">
    <location>
        <begin position="20"/>
        <end position="38"/>
    </location>
</feature>
<comment type="caution">
    <text evidence="7">The sequence shown here is derived from an EMBL/GenBank/DDBJ whole genome shotgun (WGS) entry which is preliminary data.</text>
</comment>
<reference evidence="8" key="1">
    <citation type="submission" date="2017-09" db="EMBL/GenBank/DDBJ databases">
        <title>Depth-based differentiation of microbial function through sediment-hosted aquifers and enrichment of novel symbionts in the deep terrestrial subsurface.</title>
        <authorList>
            <person name="Probst A.J."/>
            <person name="Ladd B."/>
            <person name="Jarett J.K."/>
            <person name="Geller-Mcgrath D.E."/>
            <person name="Sieber C.M.K."/>
            <person name="Emerson J.B."/>
            <person name="Anantharaman K."/>
            <person name="Thomas B.C."/>
            <person name="Malmstrom R."/>
            <person name="Stieglmeier M."/>
            <person name="Klingl A."/>
            <person name="Woyke T."/>
            <person name="Ryan C.M."/>
            <person name="Banfield J.F."/>
        </authorList>
    </citation>
    <scope>NUCLEOTIDE SEQUENCE [LARGE SCALE GENOMIC DNA]</scope>
</reference>
<evidence type="ECO:0000256" key="4">
    <source>
        <dbReference type="ARBA" id="ARBA00022989"/>
    </source>
</evidence>
<evidence type="ECO:0000256" key="5">
    <source>
        <dbReference type="ARBA" id="ARBA00023136"/>
    </source>
</evidence>
<evidence type="ECO:0000256" key="6">
    <source>
        <dbReference type="SAM" id="Phobius"/>
    </source>
</evidence>
<feature type="transmembrane region" description="Helical" evidence="6">
    <location>
        <begin position="358"/>
        <end position="377"/>
    </location>
</feature>
<sequence length="413" mass="46076">MKDYFYRIGINTSVQFVSKLCTAVLGFLGVGLLTRYLGQIGFGNFTLIFVYLSFFGIIADSGLQLTMSRDIAKGKHLPEKIYGTFFWLKIILIFISIVLAFISLAFLPYSPLVKRGIFVASVGVGLGFFNSFGTTILQANLRLDLVALIDLLAKAVTVAFVFIFVLMQKNFYYILNTILIGNFAALILTIFLLNKIKKIKLSFDLNLAKKISVKALPVAAISALALLYFKIDTLILSIIRGIKEVGIYGLAYKVVENLLLVWGFYMATIYPLLAKLANNKKIKETVGLWKISLTISIILSLLVSILAFVFAPLLIKILGGQDFASSVMPLRILLCSLPLFFVNNLFYHSFLLEEKTKLILKAIGTSLIFNIIINLIFIPKYGYIAASVSTVITEVYLSIIYFINRYKIKSLTG</sequence>
<name>A0A2M8L6V1_9BACT</name>
<dbReference type="CDD" id="cd13128">
    <property type="entry name" value="MATE_Wzx_like"/>
    <property type="match status" value="1"/>
</dbReference>
<dbReference type="Pfam" id="PF01943">
    <property type="entry name" value="Polysacc_synt"/>
    <property type="match status" value="1"/>
</dbReference>
<dbReference type="InterPro" id="IPR050833">
    <property type="entry name" value="Poly_Biosynth_Transport"/>
</dbReference>
<protein>
    <submittedName>
        <fullName evidence="7">Uncharacterized protein</fullName>
    </submittedName>
</protein>
<dbReference type="AlphaFoldDB" id="A0A2M8L6V1"/>
<evidence type="ECO:0000256" key="3">
    <source>
        <dbReference type="ARBA" id="ARBA00022692"/>
    </source>
</evidence>
<dbReference type="InterPro" id="IPR002797">
    <property type="entry name" value="Polysacc_synth"/>
</dbReference>
<comment type="subcellular location">
    <subcellularLocation>
        <location evidence="1">Cell membrane</location>
        <topology evidence="1">Multi-pass membrane protein</topology>
    </subcellularLocation>
</comment>
<dbReference type="PANTHER" id="PTHR30250">
    <property type="entry name" value="PST FAMILY PREDICTED COLANIC ACID TRANSPORTER"/>
    <property type="match status" value="1"/>
</dbReference>
<feature type="transmembrane region" description="Helical" evidence="6">
    <location>
        <begin position="383"/>
        <end position="403"/>
    </location>
</feature>
<dbReference type="GO" id="GO:0005886">
    <property type="term" value="C:plasma membrane"/>
    <property type="evidence" value="ECO:0007669"/>
    <property type="project" value="UniProtKB-SubCell"/>
</dbReference>
<evidence type="ECO:0000313" key="8">
    <source>
        <dbReference type="Proteomes" id="UP000231579"/>
    </source>
</evidence>
<feature type="transmembrane region" description="Helical" evidence="6">
    <location>
        <begin position="259"/>
        <end position="276"/>
    </location>
</feature>
<accession>A0A2M8L6V1</accession>
<feature type="transmembrane region" description="Helical" evidence="6">
    <location>
        <begin position="145"/>
        <end position="167"/>
    </location>
</feature>
<evidence type="ECO:0000313" key="7">
    <source>
        <dbReference type="EMBL" id="PJE69980.1"/>
    </source>
</evidence>
<dbReference type="EMBL" id="PFEM01000031">
    <property type="protein sequence ID" value="PJE69980.1"/>
    <property type="molecule type" value="Genomic_DNA"/>
</dbReference>
<gene>
    <name evidence="7" type="ORF">COU97_02085</name>
</gene>
<feature type="transmembrane region" description="Helical" evidence="6">
    <location>
        <begin position="44"/>
        <end position="65"/>
    </location>
</feature>
<keyword evidence="3 6" id="KW-0812">Transmembrane</keyword>
<proteinExistence type="predicted"/>
<keyword evidence="5 6" id="KW-0472">Membrane</keyword>
<keyword evidence="4 6" id="KW-1133">Transmembrane helix</keyword>
<dbReference type="Proteomes" id="UP000231579">
    <property type="component" value="Unassembled WGS sequence"/>
</dbReference>
<feature type="transmembrane region" description="Helical" evidence="6">
    <location>
        <begin position="327"/>
        <end position="346"/>
    </location>
</feature>
<evidence type="ECO:0000256" key="1">
    <source>
        <dbReference type="ARBA" id="ARBA00004651"/>
    </source>
</evidence>
<organism evidence="7 8">
    <name type="scientific">Candidatus Shapirobacteria bacterium CG10_big_fil_rev_8_21_14_0_10_48_15</name>
    <dbReference type="NCBI Taxonomy" id="1974484"/>
    <lineage>
        <taxon>Bacteria</taxon>
        <taxon>Candidatus Shapironibacteriota</taxon>
    </lineage>
</organism>
<feature type="transmembrane region" description="Helical" evidence="6">
    <location>
        <begin position="215"/>
        <end position="239"/>
    </location>
</feature>
<feature type="transmembrane region" description="Helical" evidence="6">
    <location>
        <begin position="288"/>
        <end position="315"/>
    </location>
</feature>
<feature type="transmembrane region" description="Helical" evidence="6">
    <location>
        <begin position="115"/>
        <end position="133"/>
    </location>
</feature>